<gene>
    <name evidence="1" type="ORF">F2Z80_24375</name>
</gene>
<dbReference type="Gene3D" id="3.40.50.300">
    <property type="entry name" value="P-loop containing nucleotide triphosphate hydrolases"/>
    <property type="match status" value="1"/>
</dbReference>
<reference evidence="1 2" key="1">
    <citation type="submission" date="2019-09" db="EMBL/GenBank/DDBJ databases">
        <title>Vibrio Fortis S7-72.</title>
        <authorList>
            <person name="Das S.K."/>
        </authorList>
    </citation>
    <scope>NUCLEOTIDE SEQUENCE [LARGE SCALE GENOMIC DNA]</scope>
    <source>
        <strain evidence="1 2">S7-72</strain>
    </source>
</reference>
<comment type="caution">
    <text evidence="1">The sequence shown here is derived from an EMBL/GenBank/DDBJ whole genome shotgun (WGS) entry which is preliminary data.</text>
</comment>
<evidence type="ECO:0000313" key="2">
    <source>
        <dbReference type="Proteomes" id="UP000326687"/>
    </source>
</evidence>
<dbReference type="Proteomes" id="UP000326687">
    <property type="component" value="Unassembled WGS sequence"/>
</dbReference>
<accession>A0A5N3S047</accession>
<protein>
    <submittedName>
        <fullName evidence="1">AAA family ATPase</fullName>
    </submittedName>
</protein>
<dbReference type="RefSeq" id="WP_150897629.1">
    <property type="nucleotide sequence ID" value="NZ_VXDD01000005.1"/>
</dbReference>
<organism evidence="1 2">
    <name type="scientific">Vibrio fortis</name>
    <dbReference type="NCBI Taxonomy" id="212667"/>
    <lineage>
        <taxon>Bacteria</taxon>
        <taxon>Pseudomonadati</taxon>
        <taxon>Pseudomonadota</taxon>
        <taxon>Gammaproteobacteria</taxon>
        <taxon>Vibrionales</taxon>
        <taxon>Vibrionaceae</taxon>
        <taxon>Vibrio</taxon>
    </lineage>
</organism>
<dbReference type="SUPFAM" id="SSF52540">
    <property type="entry name" value="P-loop containing nucleoside triphosphate hydrolases"/>
    <property type="match status" value="1"/>
</dbReference>
<dbReference type="Pfam" id="PF07931">
    <property type="entry name" value="CPT"/>
    <property type="match status" value="1"/>
</dbReference>
<name>A0A5N3S047_9VIBR</name>
<proteinExistence type="predicted"/>
<dbReference type="AlphaFoldDB" id="A0A5N3S047"/>
<dbReference type="InterPro" id="IPR027417">
    <property type="entry name" value="P-loop_NTPase"/>
</dbReference>
<dbReference type="EMBL" id="VXDD01000005">
    <property type="protein sequence ID" value="KAB0300226.1"/>
    <property type="molecule type" value="Genomic_DNA"/>
</dbReference>
<sequence length="174" mass="19732">MSYQLIVLDGPSCVGKTQLAKELQKQLSHEVWLNFSIDTIVYTLPQAILDGCNYDNNWDTFDRNALLAGTFSCVQSLVNCGNKVIFDNVVSTERRANELLGYLSEFRVFYVGLTAEWKCLEQRVNAREDRTLAEVKHGYETTPKHLPYDILVDTTQCDSESAAREVIKAMTLKV</sequence>
<evidence type="ECO:0000313" key="1">
    <source>
        <dbReference type="EMBL" id="KAB0300226.1"/>
    </source>
</evidence>